<evidence type="ECO:0000259" key="5">
    <source>
        <dbReference type="Pfam" id="PF25789"/>
    </source>
</evidence>
<evidence type="ECO:0000256" key="3">
    <source>
        <dbReference type="ARBA" id="ARBA00022490"/>
    </source>
</evidence>
<name>A0A2R6NET7_9APHY</name>
<dbReference type="Pfam" id="PF25789">
    <property type="entry name" value="TPR_NAA35"/>
    <property type="match status" value="1"/>
</dbReference>
<evidence type="ECO:0000259" key="4">
    <source>
        <dbReference type="Pfam" id="PF04112"/>
    </source>
</evidence>
<organism evidence="6 7">
    <name type="scientific">Hermanssonia centrifuga</name>
    <dbReference type="NCBI Taxonomy" id="98765"/>
    <lineage>
        <taxon>Eukaryota</taxon>
        <taxon>Fungi</taxon>
        <taxon>Dikarya</taxon>
        <taxon>Basidiomycota</taxon>
        <taxon>Agaricomycotina</taxon>
        <taxon>Agaricomycetes</taxon>
        <taxon>Polyporales</taxon>
        <taxon>Meruliaceae</taxon>
        <taxon>Hermanssonia</taxon>
    </lineage>
</organism>
<dbReference type="AlphaFoldDB" id="A0A2R6NET7"/>
<dbReference type="EMBL" id="MLYV02001305">
    <property type="protein sequence ID" value="PSR70873.1"/>
    <property type="molecule type" value="Genomic_DNA"/>
</dbReference>
<dbReference type="InterPro" id="IPR007244">
    <property type="entry name" value="Naa35_N"/>
</dbReference>
<dbReference type="PANTHER" id="PTHR21373">
    <property type="entry name" value="GLUCOSE REPRESSIBLE PROTEIN MAK10"/>
    <property type="match status" value="1"/>
</dbReference>
<gene>
    <name evidence="6" type="ORF">PHLCEN_2v13235</name>
</gene>
<dbReference type="Proteomes" id="UP000186601">
    <property type="component" value="Unassembled WGS sequence"/>
</dbReference>
<evidence type="ECO:0000313" key="6">
    <source>
        <dbReference type="EMBL" id="PSR70873.1"/>
    </source>
</evidence>
<dbReference type="InterPro" id="IPR057983">
    <property type="entry name" value="NAA35-like_N"/>
</dbReference>
<accession>A0A2R6NET7</accession>
<feature type="domain" description="NAA35-like TPR repeats" evidence="5">
    <location>
        <begin position="286"/>
        <end position="450"/>
    </location>
</feature>
<reference evidence="6 7" key="1">
    <citation type="submission" date="2018-02" db="EMBL/GenBank/DDBJ databases">
        <title>Genome sequence of the basidiomycete white-rot fungus Phlebia centrifuga.</title>
        <authorList>
            <person name="Granchi Z."/>
            <person name="Peng M."/>
            <person name="de Vries R.P."/>
            <person name="Hilden K."/>
            <person name="Makela M.R."/>
            <person name="Grigoriev I."/>
            <person name="Riley R."/>
        </authorList>
    </citation>
    <scope>NUCLEOTIDE SEQUENCE [LARGE SCALE GENOMIC DNA]</scope>
    <source>
        <strain evidence="6 7">FBCC195</strain>
    </source>
</reference>
<keyword evidence="7" id="KW-1185">Reference proteome</keyword>
<dbReference type="InterPro" id="IPR057982">
    <property type="entry name" value="TPR_NAA35"/>
</dbReference>
<dbReference type="OrthoDB" id="269405at2759"/>
<dbReference type="GO" id="GO:0031417">
    <property type="term" value="C:NatC complex"/>
    <property type="evidence" value="ECO:0007669"/>
    <property type="project" value="InterPro"/>
</dbReference>
<dbReference type="Pfam" id="PF04112">
    <property type="entry name" value="Mak10"/>
    <property type="match status" value="1"/>
</dbReference>
<evidence type="ECO:0000313" key="7">
    <source>
        <dbReference type="Proteomes" id="UP000186601"/>
    </source>
</evidence>
<feature type="domain" description="NAA35-like N-terminal" evidence="4">
    <location>
        <begin position="1"/>
        <end position="134"/>
    </location>
</feature>
<evidence type="ECO:0000256" key="2">
    <source>
        <dbReference type="ARBA" id="ARBA00006289"/>
    </source>
</evidence>
<sequence>MDSGMILDARDEVPFEPLLLLLPEELCWMLDRNFACEMEWHSGNTLSQTVFTFLYIHQLADINPDLIPPGFPLLKDPKRPIELVTLVLRAAVFGLLKSCDFVWRELSKKRVFDMEDWQSDKCEVTLLEGVPVDIVLRKLDDACSWLRNSALPQTDKEALCDRLMLRKTLLELFKLSHLDNLDELRPLVAIAKNILRRVQARPSVQPIDGSPALYSFDPRVVRRLHTVMPIRVLELPSQETVWSKVEQLLEGWEQVGHLRSVHSLSGWEIAGSLSVWMSERKLQLPYCRSLTQGTFSDRNLVFGEYPTEWLVDHFFEESLGVSYETIRDVLEDDIERWALKEIEDHIIRVTTNYIKSFWYNPPRHRRFLMRAILDWQLLQDALSNFSSQVLVIDFESYMISFCLPRAAALWKYTAAREILLSGFHQELYSVHERPLAYWYTAHIIEQHIDCIDGMRRVIPSDSVAFIEMQFQSQFLGALQLVCAAMCMITSNALTQPRKRTALNFRRRYKWLFRPESNSELLFPVPLFSDLPEYLDMVTDDEPNENLKLAIDILQDLKQFDCRGVWATEEAKERLAEKQAMPKGALGYHSR</sequence>
<dbReference type="PANTHER" id="PTHR21373:SF0">
    <property type="entry name" value="N-ALPHA-ACETYLTRANSFERASE 35, NATC AUXILIARY SUBUNIT"/>
    <property type="match status" value="1"/>
</dbReference>
<proteinExistence type="inferred from homology"/>
<protein>
    <submittedName>
        <fullName evidence="6">Uncharacterized protein</fullName>
    </submittedName>
</protein>
<comment type="caution">
    <text evidence="6">The sequence shown here is derived from an EMBL/GenBank/DDBJ whole genome shotgun (WGS) entry which is preliminary data.</text>
</comment>
<comment type="similarity">
    <text evidence="2">Belongs to the MAK10 family.</text>
</comment>
<dbReference type="STRING" id="98765.A0A2R6NET7"/>
<keyword evidence="3" id="KW-0963">Cytoplasm</keyword>
<evidence type="ECO:0000256" key="1">
    <source>
        <dbReference type="ARBA" id="ARBA00004496"/>
    </source>
</evidence>
<comment type="subcellular location">
    <subcellularLocation>
        <location evidence="1">Cytoplasm</location>
    </subcellularLocation>
</comment>